<dbReference type="InterPro" id="IPR041741">
    <property type="entry name" value="SMC3_ABC_euk"/>
</dbReference>
<dbReference type="PIRSF" id="PIRSF005719">
    <property type="entry name" value="SMC"/>
    <property type="match status" value="1"/>
</dbReference>
<keyword evidence="5 9" id="KW-0175">Coiled coil</keyword>
<dbReference type="Proteomes" id="UP001164286">
    <property type="component" value="Unassembled WGS sequence"/>
</dbReference>
<organism evidence="12 13">
    <name type="scientific">Dioszegia hungarica</name>
    <dbReference type="NCBI Taxonomy" id="4972"/>
    <lineage>
        <taxon>Eukaryota</taxon>
        <taxon>Fungi</taxon>
        <taxon>Dikarya</taxon>
        <taxon>Basidiomycota</taxon>
        <taxon>Agaricomycotina</taxon>
        <taxon>Tremellomycetes</taxon>
        <taxon>Tremellales</taxon>
        <taxon>Bulleribasidiaceae</taxon>
        <taxon>Dioszegia</taxon>
    </lineage>
</organism>
<protein>
    <recommendedName>
        <fullName evidence="8">Structural maintenance of chromosomes protein</fullName>
    </recommendedName>
</protein>
<comment type="similarity">
    <text evidence="2">Belongs to the SMC family. SMC3 subfamily.</text>
</comment>
<feature type="region of interest" description="Disordered" evidence="10">
    <location>
        <begin position="439"/>
        <end position="475"/>
    </location>
</feature>
<keyword evidence="6 8" id="KW-0539">Nucleus</keyword>
<dbReference type="RefSeq" id="XP_052941790.1">
    <property type="nucleotide sequence ID" value="XM_053091649.1"/>
</dbReference>
<feature type="coiled-coil region" evidence="9">
    <location>
        <begin position="294"/>
        <end position="363"/>
    </location>
</feature>
<dbReference type="Gene3D" id="3.30.70.1620">
    <property type="match status" value="1"/>
</dbReference>
<dbReference type="GO" id="GO:0051301">
    <property type="term" value="P:cell division"/>
    <property type="evidence" value="ECO:0007669"/>
    <property type="project" value="UniProtKB-KW"/>
</dbReference>
<keyword evidence="3" id="KW-0132">Cell division</keyword>
<dbReference type="GO" id="GO:0005694">
    <property type="term" value="C:chromosome"/>
    <property type="evidence" value="ECO:0007669"/>
    <property type="project" value="InterPro"/>
</dbReference>
<evidence type="ECO:0000313" key="12">
    <source>
        <dbReference type="EMBL" id="KAI9632013.1"/>
    </source>
</evidence>
<evidence type="ECO:0000256" key="2">
    <source>
        <dbReference type="ARBA" id="ARBA00005917"/>
    </source>
</evidence>
<dbReference type="FunFam" id="3.40.50.300:FF:000370">
    <property type="entry name" value="Structural maintenance of chromosomes 3"/>
    <property type="match status" value="1"/>
</dbReference>
<dbReference type="SUPFAM" id="SSF52540">
    <property type="entry name" value="P-loop containing nucleoside triphosphate hydrolases"/>
    <property type="match status" value="1"/>
</dbReference>
<dbReference type="Pfam" id="PF02463">
    <property type="entry name" value="SMC_N"/>
    <property type="match status" value="1"/>
</dbReference>
<dbReference type="GO" id="GO:0005634">
    <property type="term" value="C:nucleus"/>
    <property type="evidence" value="ECO:0007669"/>
    <property type="project" value="UniProtKB-SubCell"/>
</dbReference>
<dbReference type="SMART" id="SM00968">
    <property type="entry name" value="SMC_hinge"/>
    <property type="match status" value="1"/>
</dbReference>
<evidence type="ECO:0000313" key="13">
    <source>
        <dbReference type="Proteomes" id="UP001164286"/>
    </source>
</evidence>
<keyword evidence="7" id="KW-0131">Cell cycle</keyword>
<dbReference type="CDD" id="cd03272">
    <property type="entry name" value="ABC_SMC3_euk"/>
    <property type="match status" value="1"/>
</dbReference>
<dbReference type="GO" id="GO:0051276">
    <property type="term" value="P:chromosome organization"/>
    <property type="evidence" value="ECO:0007669"/>
    <property type="project" value="InterPro"/>
</dbReference>
<dbReference type="InterPro" id="IPR027417">
    <property type="entry name" value="P-loop_NTPase"/>
</dbReference>
<evidence type="ECO:0000256" key="6">
    <source>
        <dbReference type="ARBA" id="ARBA00023242"/>
    </source>
</evidence>
<feature type="domain" description="SMC hinge" evidence="11">
    <location>
        <begin position="528"/>
        <end position="640"/>
    </location>
</feature>
<evidence type="ECO:0000256" key="9">
    <source>
        <dbReference type="SAM" id="Coils"/>
    </source>
</evidence>
<proteinExistence type="inferred from homology"/>
<dbReference type="SUPFAM" id="SSF75553">
    <property type="entry name" value="Smc hinge domain"/>
    <property type="match status" value="1"/>
</dbReference>
<dbReference type="InterPro" id="IPR010935">
    <property type="entry name" value="SMC_hinge"/>
</dbReference>
<keyword evidence="4" id="KW-0498">Mitosis</keyword>
<keyword evidence="13" id="KW-1185">Reference proteome</keyword>
<evidence type="ECO:0000256" key="1">
    <source>
        <dbReference type="ARBA" id="ARBA00004123"/>
    </source>
</evidence>
<gene>
    <name evidence="12" type="ORF">MKK02DRAFT_41655</name>
</gene>
<evidence type="ECO:0000256" key="3">
    <source>
        <dbReference type="ARBA" id="ARBA00022618"/>
    </source>
</evidence>
<feature type="coiled-coil region" evidence="9">
    <location>
        <begin position="742"/>
        <end position="778"/>
    </location>
</feature>
<dbReference type="GO" id="GO:0016887">
    <property type="term" value="F:ATP hydrolysis activity"/>
    <property type="evidence" value="ECO:0007669"/>
    <property type="project" value="InterPro"/>
</dbReference>
<feature type="coiled-coil region" evidence="9">
    <location>
        <begin position="829"/>
        <end position="907"/>
    </location>
</feature>
<comment type="caution">
    <text evidence="12">The sequence shown here is derived from an EMBL/GenBank/DDBJ whole genome shotgun (WGS) entry which is preliminary data.</text>
</comment>
<dbReference type="InterPro" id="IPR003395">
    <property type="entry name" value="RecF/RecN/SMC_N"/>
</dbReference>
<evidence type="ECO:0000256" key="5">
    <source>
        <dbReference type="ARBA" id="ARBA00023054"/>
    </source>
</evidence>
<evidence type="ECO:0000256" key="10">
    <source>
        <dbReference type="SAM" id="MobiDB-lite"/>
    </source>
</evidence>
<dbReference type="GeneID" id="77730854"/>
<dbReference type="AlphaFoldDB" id="A0AA38GZV3"/>
<dbReference type="Pfam" id="PF06470">
    <property type="entry name" value="SMC_hinge"/>
    <property type="match status" value="1"/>
</dbReference>
<dbReference type="GO" id="GO:0005524">
    <property type="term" value="F:ATP binding"/>
    <property type="evidence" value="ECO:0007669"/>
    <property type="project" value="InterPro"/>
</dbReference>
<dbReference type="InterPro" id="IPR036277">
    <property type="entry name" value="SMC_hinge_sf"/>
</dbReference>
<feature type="coiled-coil region" evidence="9">
    <location>
        <begin position="997"/>
        <end position="1031"/>
    </location>
</feature>
<dbReference type="EMBL" id="JAKWFO010000016">
    <property type="protein sequence ID" value="KAI9632013.1"/>
    <property type="molecule type" value="Genomic_DNA"/>
</dbReference>
<reference evidence="12" key="1">
    <citation type="journal article" date="2022" name="G3 (Bethesda)">
        <title>High quality genome of the basidiomycete yeast Dioszegia hungarica PDD-24b-2 isolated from cloud water.</title>
        <authorList>
            <person name="Jarrige D."/>
            <person name="Haridas S."/>
            <person name="Bleykasten-Grosshans C."/>
            <person name="Joly M."/>
            <person name="Nadalig T."/>
            <person name="Sancelme M."/>
            <person name="Vuilleumier S."/>
            <person name="Grigoriev I.V."/>
            <person name="Amato P."/>
            <person name="Bringel F."/>
        </authorList>
    </citation>
    <scope>NUCLEOTIDE SEQUENCE</scope>
    <source>
        <strain evidence="12">PDD-24b-2</strain>
    </source>
</reference>
<accession>A0AA38GZV3</accession>
<evidence type="ECO:0000256" key="7">
    <source>
        <dbReference type="ARBA" id="ARBA00023306"/>
    </source>
</evidence>
<evidence type="ECO:0000259" key="11">
    <source>
        <dbReference type="SMART" id="SM00968"/>
    </source>
</evidence>
<dbReference type="InterPro" id="IPR024704">
    <property type="entry name" value="SMC"/>
</dbReference>
<evidence type="ECO:0000256" key="4">
    <source>
        <dbReference type="ARBA" id="ARBA00022776"/>
    </source>
</evidence>
<dbReference type="FunFam" id="3.40.50.300:FF:000424">
    <property type="entry name" value="Structural maintenance of chromosomes 3"/>
    <property type="match status" value="1"/>
</dbReference>
<comment type="subcellular location">
    <subcellularLocation>
        <location evidence="1 8">Nucleus</location>
    </subcellularLocation>
</comment>
<evidence type="ECO:0000256" key="8">
    <source>
        <dbReference type="PIRNR" id="PIRNR005719"/>
    </source>
</evidence>
<feature type="coiled-coil region" evidence="9">
    <location>
        <begin position="192"/>
        <end position="265"/>
    </location>
</feature>
<dbReference type="PANTHER" id="PTHR43977">
    <property type="entry name" value="STRUCTURAL MAINTENANCE OF CHROMOSOMES PROTEIN 3"/>
    <property type="match status" value="1"/>
</dbReference>
<dbReference type="GO" id="GO:0007059">
    <property type="term" value="P:chromosome segregation"/>
    <property type="evidence" value="ECO:0007669"/>
    <property type="project" value="UniProtKB-ARBA"/>
</dbReference>
<dbReference type="Gene3D" id="3.40.50.300">
    <property type="entry name" value="P-loop containing nucleotide triphosphate hydrolases"/>
    <property type="match status" value="2"/>
</dbReference>
<dbReference type="Gene3D" id="1.20.1060.20">
    <property type="match status" value="1"/>
</dbReference>
<name>A0AA38GZV3_9TREE</name>
<sequence>MVSWASYIKTITIQGFKSYRDQVAVDPFSPGHNVIVGRNGSGKSNFFSAIRFVLSDQYTQMGREERQRLLHEGTSTSTTLAAYVEIVFDNTDGRFPTSTAEVRLRRTIGLKKDEYSLDKKSVTKAEVNNLLESAGFSKSNPYYIVPQGRITHLTNMGDKERLNLLKEVAGTKVYEQKRQESTKIMEETSAKTAKITELLDSIEARLNELETEKEELKEYQEKDRDRRCLEYALHNKELQEVNGALEQLDNEHRSEQHNINVRQEEFNTQQDQIQAYEDTLTTANHALSTSTIALRQYESEIADLVRTRTEIECEIADFKASQEGGEERRQEFTKELKKLEARIATADAELEKLGTELDRRTEEEKTAKLALQNTQSQLSVLYAKQGRSQLFTTQADRDKFLKDEIKSLKAHEEAQGKQVAVLEKEVDNADAALKDVMVRSREQDEEEEARRATLKKMSDEVAEGKKRMDSMQEERKDLWREDGKLGGSVASARQEMDAAERGLSGVMDRDTSNGLRSVRAVAKRLKLDGVFGPLYDLFEVSDRYKQAVEITAGTSLFQVVVDNDETASKILEVMNKEKLGRVTFMPLNRLRSVNIQMPKGHDAVPLLSKLKFERMYSLAFEQVFGRTIVCEDLATAAQYTRSHGVNAVTVEGDRVDRKGALTGGFHDVKRSRLDMIKTLKKWREAFETDSARHKEVKDGLAKIDQSITKVAGEIQVLEAKRRQALDVRARFANQSQWTKKEEDQLRARLESLQSQLASAVAELKAAEVKRKADEAELKTPMTQTLTAAELVSLATLGTALEGQKKTLMDTSLARAKAASEKSKLDIELSENLRRKREELRGKVDQVEGDAGAGMQASEVAGKEAELKGLARSIEDLTAQVKDSEKRVEELTAEISDVTAKLDEVNNEQIESGRAMLRMTKNNERYLAKKQTISSRRDECQNAIRDLGVLPEEAYNKYTEARADKLVKKLHKVNESLKKFAHVNKKAFEQYSSFTKQRDEHTTRREELEASADSIQELIETLDQRKDEAIERTFKQVSKYFEEVFETLVPAGKGLLVMQKKADGYIEDDSLDPNPDKERSEIDNYTGISIRVSFNSKADEGQRIQQLSGGQKSLVALATVFAIQKCDPAPFYLFDEIDANLDAQYRTAVAAMIHTLSTSAQFVTTTFRSEMLAQADKFYGVYFDRQKVSTIATIEREEAYEFVENAAQVGGL</sequence>